<evidence type="ECO:0000256" key="1">
    <source>
        <dbReference type="SAM" id="MobiDB-lite"/>
    </source>
</evidence>
<dbReference type="Proteomes" id="UP000541558">
    <property type="component" value="Unassembled WGS sequence"/>
</dbReference>
<feature type="region of interest" description="Disordered" evidence="1">
    <location>
        <begin position="120"/>
        <end position="168"/>
    </location>
</feature>
<evidence type="ECO:0000313" key="3">
    <source>
        <dbReference type="Proteomes" id="UP000541558"/>
    </source>
</evidence>
<accession>A0A8H5CEI6</accession>
<feature type="compositionally biased region" description="Basic and acidic residues" evidence="1">
    <location>
        <begin position="128"/>
        <end position="145"/>
    </location>
</feature>
<evidence type="ECO:0000313" key="2">
    <source>
        <dbReference type="EMBL" id="KAF5339323.1"/>
    </source>
</evidence>
<sequence>MNEPLATQWFLIAAQSMFDFVIFGDETDQKHVLCDLPNSPVVLKSPTSDEASPDSGMELQNDSDAFGALVGRRAQRLRGSTASLKGQSDIAFFDWQTYLSCVDYERVPFAKWICVACDSQTPSPRTPETTEMRRMQGRDASKMRQTDCNNGRRPTIATPGDDDLEGPD</sequence>
<dbReference type="AlphaFoldDB" id="A0A8H5CEI6"/>
<dbReference type="EMBL" id="JAACJK010000008">
    <property type="protein sequence ID" value="KAF5339323.1"/>
    <property type="molecule type" value="Genomic_DNA"/>
</dbReference>
<organism evidence="2 3">
    <name type="scientific">Ephemerocybe angulata</name>
    <dbReference type="NCBI Taxonomy" id="980116"/>
    <lineage>
        <taxon>Eukaryota</taxon>
        <taxon>Fungi</taxon>
        <taxon>Dikarya</taxon>
        <taxon>Basidiomycota</taxon>
        <taxon>Agaricomycotina</taxon>
        <taxon>Agaricomycetes</taxon>
        <taxon>Agaricomycetidae</taxon>
        <taxon>Agaricales</taxon>
        <taxon>Agaricineae</taxon>
        <taxon>Psathyrellaceae</taxon>
        <taxon>Ephemerocybe</taxon>
    </lineage>
</organism>
<gene>
    <name evidence="2" type="ORF">D9611_009895</name>
</gene>
<keyword evidence="3" id="KW-1185">Reference proteome</keyword>
<protein>
    <submittedName>
        <fullName evidence="2">Uncharacterized protein</fullName>
    </submittedName>
</protein>
<proteinExistence type="predicted"/>
<comment type="caution">
    <text evidence="2">The sequence shown here is derived from an EMBL/GenBank/DDBJ whole genome shotgun (WGS) entry which is preliminary data.</text>
</comment>
<name>A0A8H5CEI6_9AGAR</name>
<reference evidence="2 3" key="1">
    <citation type="journal article" date="2020" name="ISME J.">
        <title>Uncovering the hidden diversity of litter-decomposition mechanisms in mushroom-forming fungi.</title>
        <authorList>
            <person name="Floudas D."/>
            <person name="Bentzer J."/>
            <person name="Ahren D."/>
            <person name="Johansson T."/>
            <person name="Persson P."/>
            <person name="Tunlid A."/>
        </authorList>
    </citation>
    <scope>NUCLEOTIDE SEQUENCE [LARGE SCALE GENOMIC DNA]</scope>
    <source>
        <strain evidence="2 3">CBS 175.51</strain>
    </source>
</reference>